<dbReference type="Pfam" id="PF03372">
    <property type="entry name" value="Exo_endo_phos"/>
    <property type="match status" value="1"/>
</dbReference>
<protein>
    <submittedName>
        <fullName evidence="3">Endonuclease/exonuclease/phosphatase family protein</fullName>
    </submittedName>
</protein>
<dbReference type="Gene3D" id="3.60.10.10">
    <property type="entry name" value="Endonuclease/exonuclease/phosphatase"/>
    <property type="match status" value="1"/>
</dbReference>
<dbReference type="Proteomes" id="UP000830116">
    <property type="component" value="Chromosome"/>
</dbReference>
<feature type="chain" id="PRO_5046957861" evidence="1">
    <location>
        <begin position="21"/>
        <end position="361"/>
    </location>
</feature>
<keyword evidence="1" id="KW-0732">Signal</keyword>
<dbReference type="GO" id="GO:0004519">
    <property type="term" value="F:endonuclease activity"/>
    <property type="evidence" value="ECO:0007669"/>
    <property type="project" value="UniProtKB-KW"/>
</dbReference>
<dbReference type="SUPFAM" id="SSF56219">
    <property type="entry name" value="DNase I-like"/>
    <property type="match status" value="1"/>
</dbReference>
<dbReference type="EMBL" id="CP093442">
    <property type="protein sequence ID" value="UOF01668.1"/>
    <property type="molecule type" value="Genomic_DNA"/>
</dbReference>
<reference evidence="3" key="1">
    <citation type="submission" date="2022-03" db="EMBL/GenBank/DDBJ databases">
        <title>Genome Identification and Characterization of new species Bdellovibrio reynosense LBG001 sp. nov. from a Mexico soil sample.</title>
        <authorList>
            <person name="Camilli A."/>
            <person name="Ajao Y."/>
            <person name="Guo X."/>
        </authorList>
    </citation>
    <scope>NUCLEOTIDE SEQUENCE</scope>
    <source>
        <strain evidence="3">LBG001</strain>
    </source>
</reference>
<dbReference type="RefSeq" id="WP_243538249.1">
    <property type="nucleotide sequence ID" value="NZ_CP093442.1"/>
</dbReference>
<name>A0ABY4C9X2_9BACT</name>
<keyword evidence="3" id="KW-0255">Endonuclease</keyword>
<dbReference type="InterPro" id="IPR005135">
    <property type="entry name" value="Endo/exonuclease/phosphatase"/>
</dbReference>
<accession>A0ABY4C9X2</accession>
<evidence type="ECO:0000313" key="3">
    <source>
        <dbReference type="EMBL" id="UOF01668.1"/>
    </source>
</evidence>
<keyword evidence="3" id="KW-0378">Hydrolase</keyword>
<keyword evidence="4" id="KW-1185">Reference proteome</keyword>
<gene>
    <name evidence="3" type="ORF">MNR06_01710</name>
</gene>
<sequence length="361" mass="40864">MKFLNLLAVGAFLVSANAFAETSWEDDIRTTTFCVQNFNAYGPIYAPDVAGRTVKMTKFLKSQSPCDVVHLQEVWNKGHIEQVETALNSFYQVSAPNKEETIGVMSMFRGTILGKQTVAFNVNNEGGMLDNVREAFDVKKAYHVVQSNLNDVEEKIFFMNTHLHPSSQAVRLTQILDLLQWRLKNQSEKMVLSGDFNADIDSLERKVLMLSLGVRDSMEESFGGKYPAGYCTYCFLNNLSLMFTNHTFDYIFYSNVGQADTQLRPFDGEVNMKGKTTFGIAEGWSDHFGVRVKFAVQPKTANDINIEVRREEALKALADADAILKVQERAEFKPYSTLVQQLAAELKDRNGTFNSYFESYR</sequence>
<organism evidence="3 4">
    <name type="scientific">Bdellovibrio reynosensis</name>
    <dbReference type="NCBI Taxonomy" id="2835041"/>
    <lineage>
        <taxon>Bacteria</taxon>
        <taxon>Pseudomonadati</taxon>
        <taxon>Bdellovibrionota</taxon>
        <taxon>Bdellovibrionia</taxon>
        <taxon>Bdellovibrionales</taxon>
        <taxon>Pseudobdellovibrionaceae</taxon>
        <taxon>Bdellovibrio</taxon>
    </lineage>
</organism>
<feature type="domain" description="Endonuclease/exonuclease/phosphatase" evidence="2">
    <location>
        <begin position="49"/>
        <end position="287"/>
    </location>
</feature>
<evidence type="ECO:0000313" key="4">
    <source>
        <dbReference type="Proteomes" id="UP000830116"/>
    </source>
</evidence>
<proteinExistence type="predicted"/>
<evidence type="ECO:0000256" key="1">
    <source>
        <dbReference type="SAM" id="SignalP"/>
    </source>
</evidence>
<dbReference type="InterPro" id="IPR036691">
    <property type="entry name" value="Endo/exonu/phosph_ase_sf"/>
</dbReference>
<keyword evidence="3" id="KW-0540">Nuclease</keyword>
<evidence type="ECO:0000259" key="2">
    <source>
        <dbReference type="Pfam" id="PF03372"/>
    </source>
</evidence>
<feature type="signal peptide" evidence="1">
    <location>
        <begin position="1"/>
        <end position="20"/>
    </location>
</feature>